<dbReference type="AlphaFoldDB" id="A0A2P2IMV8"/>
<evidence type="ECO:0000313" key="1">
    <source>
        <dbReference type="EMBL" id="MBW82553.1"/>
    </source>
</evidence>
<accession>A0A2P2IMV8</accession>
<reference evidence="1" key="1">
    <citation type="submission" date="2018-02" db="EMBL/GenBank/DDBJ databases">
        <title>Rhizophora mucronata_Transcriptome.</title>
        <authorList>
            <person name="Meera S.P."/>
            <person name="Sreeshan A."/>
            <person name="Augustine A."/>
        </authorList>
    </citation>
    <scope>NUCLEOTIDE SEQUENCE</scope>
    <source>
        <tissue evidence="1">Leaf</tissue>
    </source>
</reference>
<dbReference type="EMBL" id="GGEC01002070">
    <property type="protein sequence ID" value="MBW82553.1"/>
    <property type="molecule type" value="Transcribed_RNA"/>
</dbReference>
<sequence length="35" mass="3900">MKGLHISNYLVFMLLTCQSSSHAVIIYQLIGCPFA</sequence>
<proteinExistence type="predicted"/>
<name>A0A2P2IMV8_RHIMU</name>
<organism evidence="1">
    <name type="scientific">Rhizophora mucronata</name>
    <name type="common">Asiatic mangrove</name>
    <dbReference type="NCBI Taxonomy" id="61149"/>
    <lineage>
        <taxon>Eukaryota</taxon>
        <taxon>Viridiplantae</taxon>
        <taxon>Streptophyta</taxon>
        <taxon>Embryophyta</taxon>
        <taxon>Tracheophyta</taxon>
        <taxon>Spermatophyta</taxon>
        <taxon>Magnoliopsida</taxon>
        <taxon>eudicotyledons</taxon>
        <taxon>Gunneridae</taxon>
        <taxon>Pentapetalae</taxon>
        <taxon>rosids</taxon>
        <taxon>fabids</taxon>
        <taxon>Malpighiales</taxon>
        <taxon>Rhizophoraceae</taxon>
        <taxon>Rhizophora</taxon>
    </lineage>
</organism>
<protein>
    <submittedName>
        <fullName evidence="1">Uncharacterized protein</fullName>
    </submittedName>
</protein>